<dbReference type="HAMAP" id="MF_00360">
    <property type="entry name" value="Ribosomal_bS6"/>
    <property type="match status" value="1"/>
</dbReference>
<dbReference type="KEGG" id="lrs:PX52LOC_02185"/>
<dbReference type="InterPro" id="IPR035980">
    <property type="entry name" value="Ribosomal_bS6_sf"/>
</dbReference>
<organism evidence="8 9">
    <name type="scientific">Limnoglobus roseus</name>
    <dbReference type="NCBI Taxonomy" id="2598579"/>
    <lineage>
        <taxon>Bacteria</taxon>
        <taxon>Pseudomonadati</taxon>
        <taxon>Planctomycetota</taxon>
        <taxon>Planctomycetia</taxon>
        <taxon>Gemmatales</taxon>
        <taxon>Gemmataceae</taxon>
        <taxon>Limnoglobus</taxon>
    </lineage>
</organism>
<protein>
    <recommendedName>
        <fullName evidence="5 6">Small ribosomal subunit protein bS6</fullName>
    </recommendedName>
</protein>
<keyword evidence="6" id="KW-0694">RNA-binding</keyword>
<proteinExistence type="inferred from homology"/>
<dbReference type="GO" id="GO:0003735">
    <property type="term" value="F:structural constituent of ribosome"/>
    <property type="evidence" value="ECO:0007669"/>
    <property type="project" value="InterPro"/>
</dbReference>
<dbReference type="InterPro" id="IPR000529">
    <property type="entry name" value="Ribosomal_bS6"/>
</dbReference>
<evidence type="ECO:0000256" key="5">
    <source>
        <dbReference type="ARBA" id="ARBA00035294"/>
    </source>
</evidence>
<dbReference type="AlphaFoldDB" id="A0A5C1A974"/>
<name>A0A5C1A974_9BACT</name>
<keyword evidence="2 6" id="KW-0689">Ribosomal protein</keyword>
<dbReference type="Pfam" id="PF01250">
    <property type="entry name" value="Ribosomal_S6"/>
    <property type="match status" value="1"/>
</dbReference>
<evidence type="ECO:0000256" key="6">
    <source>
        <dbReference type="HAMAP-Rule" id="MF_00360"/>
    </source>
</evidence>
<evidence type="ECO:0000256" key="4">
    <source>
        <dbReference type="ARBA" id="ARBA00035104"/>
    </source>
</evidence>
<keyword evidence="6" id="KW-0699">rRNA-binding</keyword>
<dbReference type="GO" id="GO:0005840">
    <property type="term" value="C:ribosome"/>
    <property type="evidence" value="ECO:0007669"/>
    <property type="project" value="UniProtKB-KW"/>
</dbReference>
<dbReference type="GO" id="GO:0019843">
    <property type="term" value="F:rRNA binding"/>
    <property type="evidence" value="ECO:0007669"/>
    <property type="project" value="UniProtKB-UniRule"/>
</dbReference>
<evidence type="ECO:0000256" key="3">
    <source>
        <dbReference type="ARBA" id="ARBA00023274"/>
    </source>
</evidence>
<evidence type="ECO:0000256" key="7">
    <source>
        <dbReference type="SAM" id="MobiDB-lite"/>
    </source>
</evidence>
<dbReference type="SUPFAM" id="SSF54995">
    <property type="entry name" value="Ribosomal protein S6"/>
    <property type="match status" value="1"/>
</dbReference>
<dbReference type="RefSeq" id="WP_149110096.1">
    <property type="nucleotide sequence ID" value="NZ_CP042425.1"/>
</dbReference>
<sequence length="175" mass="19536">MPVVLYETLYAFDSTKVSADGDAIRGGLRANLEKYGAEIVIERPWDENGKLAYPINKQKKAYFYIVYYKMESTKQRELESDLRLNESLIRHMTINIDPKWAETVLDTAKSDHGRFALKSMQDDQAALGEGIISNDPLARGEGFESPPPNLNGPAGPGGPPRGRGPRRDRGDEKPE</sequence>
<dbReference type="Gene3D" id="3.30.70.60">
    <property type="match status" value="1"/>
</dbReference>
<gene>
    <name evidence="6 8" type="primary">rpsF</name>
    <name evidence="8" type="ORF">PX52LOC_02185</name>
</gene>
<dbReference type="GO" id="GO:1990904">
    <property type="term" value="C:ribonucleoprotein complex"/>
    <property type="evidence" value="ECO:0007669"/>
    <property type="project" value="UniProtKB-KW"/>
</dbReference>
<dbReference type="InterPro" id="IPR014717">
    <property type="entry name" value="Transl_elong_EF1B/ribsomal_bS6"/>
</dbReference>
<dbReference type="InterPro" id="IPR020814">
    <property type="entry name" value="Ribosomal_S6_plastid/chlpt"/>
</dbReference>
<reference evidence="9" key="1">
    <citation type="submission" date="2019-08" db="EMBL/GenBank/DDBJ databases">
        <title>Limnoglobus roseus gen. nov., sp. nov., a novel freshwater planctomycete with a giant genome from the family Gemmataceae.</title>
        <authorList>
            <person name="Kulichevskaya I.S."/>
            <person name="Naumoff D.G."/>
            <person name="Miroshnikov K."/>
            <person name="Ivanova A."/>
            <person name="Philippov D.A."/>
            <person name="Hakobyan A."/>
            <person name="Rijpstra I.C."/>
            <person name="Sinninghe Damste J.S."/>
            <person name="Liesack W."/>
            <person name="Dedysh S.N."/>
        </authorList>
    </citation>
    <scope>NUCLEOTIDE SEQUENCE [LARGE SCALE GENOMIC DNA]</scope>
    <source>
        <strain evidence="9">PX52</strain>
    </source>
</reference>
<keyword evidence="3 6" id="KW-0687">Ribonucleoprotein</keyword>
<accession>A0A5C1A974</accession>
<evidence type="ECO:0000256" key="1">
    <source>
        <dbReference type="ARBA" id="ARBA00009512"/>
    </source>
</evidence>
<comment type="similarity">
    <text evidence="1 6">Belongs to the bacterial ribosomal protein bS6 family.</text>
</comment>
<evidence type="ECO:0000313" key="9">
    <source>
        <dbReference type="Proteomes" id="UP000324974"/>
    </source>
</evidence>
<feature type="region of interest" description="Disordered" evidence="7">
    <location>
        <begin position="131"/>
        <end position="175"/>
    </location>
</feature>
<evidence type="ECO:0000313" key="8">
    <source>
        <dbReference type="EMBL" id="QEL15270.1"/>
    </source>
</evidence>
<keyword evidence="9" id="KW-1185">Reference proteome</keyword>
<feature type="compositionally biased region" description="Basic and acidic residues" evidence="7">
    <location>
        <begin position="165"/>
        <end position="175"/>
    </location>
</feature>
<dbReference type="EMBL" id="CP042425">
    <property type="protein sequence ID" value="QEL15270.1"/>
    <property type="molecule type" value="Genomic_DNA"/>
</dbReference>
<dbReference type="GO" id="GO:0006412">
    <property type="term" value="P:translation"/>
    <property type="evidence" value="ECO:0007669"/>
    <property type="project" value="UniProtKB-UniRule"/>
</dbReference>
<dbReference type="Proteomes" id="UP000324974">
    <property type="component" value="Chromosome"/>
</dbReference>
<dbReference type="NCBIfam" id="TIGR00166">
    <property type="entry name" value="S6"/>
    <property type="match status" value="1"/>
</dbReference>
<dbReference type="CDD" id="cd00473">
    <property type="entry name" value="bS6"/>
    <property type="match status" value="1"/>
</dbReference>
<dbReference type="OrthoDB" id="290527at2"/>
<evidence type="ECO:0000256" key="2">
    <source>
        <dbReference type="ARBA" id="ARBA00022980"/>
    </source>
</evidence>
<comment type="function">
    <text evidence="4 6">Binds together with bS18 to 16S ribosomal RNA.</text>
</comment>